<dbReference type="RefSeq" id="WP_074445891.1">
    <property type="nucleotide sequence ID" value="NZ_FMBM01000002.1"/>
</dbReference>
<evidence type="ECO:0000313" key="3">
    <source>
        <dbReference type="EMBL" id="KPQ11484.1"/>
    </source>
</evidence>
<evidence type="ECO:0000313" key="5">
    <source>
        <dbReference type="Proteomes" id="UP000050497"/>
    </source>
</evidence>
<feature type="region of interest" description="Disordered" evidence="1">
    <location>
        <begin position="23"/>
        <end position="67"/>
    </location>
</feature>
<organism evidence="3 5">
    <name type="scientific">Saliniramus fredricksonii</name>
    <dbReference type="NCBI Taxonomy" id="1653334"/>
    <lineage>
        <taxon>Bacteria</taxon>
        <taxon>Pseudomonadati</taxon>
        <taxon>Pseudomonadota</taxon>
        <taxon>Alphaproteobacteria</taxon>
        <taxon>Hyphomicrobiales</taxon>
        <taxon>Salinarimonadaceae</taxon>
        <taxon>Saliniramus</taxon>
    </lineage>
</organism>
<dbReference type="EMBL" id="FMBM01000002">
    <property type="protein sequence ID" value="SCC82391.1"/>
    <property type="molecule type" value="Genomic_DNA"/>
</dbReference>
<keyword evidence="2" id="KW-0732">Signal</keyword>
<dbReference type="Proteomes" id="UP000182800">
    <property type="component" value="Unassembled WGS sequence"/>
</dbReference>
<evidence type="ECO:0000313" key="4">
    <source>
        <dbReference type="EMBL" id="SCC82391.1"/>
    </source>
</evidence>
<accession>A0A0P8A8L9</accession>
<keyword evidence="6" id="KW-1185">Reference proteome</keyword>
<dbReference type="Proteomes" id="UP000050497">
    <property type="component" value="Unassembled WGS sequence"/>
</dbReference>
<reference evidence="3 5" key="1">
    <citation type="submission" date="2015-09" db="EMBL/GenBank/DDBJ databases">
        <title>Identification and resolution of microdiversity through metagenomic sequencing of parallel consortia.</title>
        <authorList>
            <person name="Nelson W.C."/>
            <person name="Romine M.F."/>
            <person name="Lindemann S.R."/>
        </authorList>
    </citation>
    <scope>NUCLEOTIDE SEQUENCE [LARGE SCALE GENOMIC DNA]</scope>
    <source>
        <strain evidence="3">HL-109</strain>
    </source>
</reference>
<evidence type="ECO:0000256" key="1">
    <source>
        <dbReference type="SAM" id="MobiDB-lite"/>
    </source>
</evidence>
<protein>
    <submittedName>
        <fullName evidence="3">Uncharacterized protein</fullName>
    </submittedName>
</protein>
<dbReference type="AlphaFoldDB" id="A0A0P8A8L9"/>
<evidence type="ECO:0000313" key="6">
    <source>
        <dbReference type="Proteomes" id="UP000182800"/>
    </source>
</evidence>
<name>A0A0P8A8L9_9HYPH</name>
<feature type="chain" id="PRO_5006147689" evidence="2">
    <location>
        <begin position="20"/>
        <end position="185"/>
    </location>
</feature>
<reference evidence="4 6" key="2">
    <citation type="submission" date="2016-08" db="EMBL/GenBank/DDBJ databases">
        <authorList>
            <person name="Varghese N."/>
            <person name="Submissions Spin"/>
        </authorList>
    </citation>
    <scope>NUCLEOTIDE SEQUENCE [LARGE SCALE GENOMIC DNA]</scope>
    <source>
        <strain evidence="4 6">HL-109</strain>
    </source>
</reference>
<comment type="caution">
    <text evidence="3">The sequence shown here is derived from an EMBL/GenBank/DDBJ whole genome shotgun (WGS) entry which is preliminary data.</text>
</comment>
<gene>
    <name evidence="4" type="ORF">GA0071312_3382</name>
    <name evidence="3" type="ORF">HLUCCO17_06145</name>
</gene>
<proteinExistence type="predicted"/>
<dbReference type="PROSITE" id="PS51257">
    <property type="entry name" value="PROKAR_LIPOPROTEIN"/>
    <property type="match status" value="1"/>
</dbReference>
<evidence type="ECO:0000256" key="2">
    <source>
        <dbReference type="SAM" id="SignalP"/>
    </source>
</evidence>
<sequence length="185" mass="19702">MRILKVTPVLAILALAACGDQQTAETEQSSPPPVAEAPAQDAPEEAMPEAPEGMPDDLPRTTEAPPAPSAVFEEGVEALGDIDESVHSVFADAPFDAGDYRAEEFHLSITEEGDFTLEIESTDRTLNGDLRVYGDMFTMSNVAEETDPGEFPMTCLVSSAPDGFELAADGPSCDMFDGLVFARVE</sequence>
<dbReference type="EMBL" id="LJSX01000007">
    <property type="protein sequence ID" value="KPQ11484.1"/>
    <property type="molecule type" value="Genomic_DNA"/>
</dbReference>
<feature type="signal peptide" evidence="2">
    <location>
        <begin position="1"/>
        <end position="19"/>
    </location>
</feature>